<dbReference type="InterPro" id="IPR001296">
    <property type="entry name" value="Glyco_trans_1"/>
</dbReference>
<name>A0A2S7JZQ6_9PROT</name>
<accession>A0A2S7JZQ6</accession>
<dbReference type="SUPFAM" id="SSF53756">
    <property type="entry name" value="UDP-Glycosyltransferase/glycogen phosphorylase"/>
    <property type="match status" value="1"/>
</dbReference>
<evidence type="ECO:0000313" key="4">
    <source>
        <dbReference type="EMBL" id="PQA85745.1"/>
    </source>
</evidence>
<dbReference type="InterPro" id="IPR022623">
    <property type="entry name" value="Glyco_trans_4"/>
</dbReference>
<evidence type="ECO:0000259" key="3">
    <source>
        <dbReference type="Pfam" id="PF12000"/>
    </source>
</evidence>
<dbReference type="OrthoDB" id="9793726at2"/>
<dbReference type="Proteomes" id="UP000239504">
    <property type="component" value="Unassembled WGS sequence"/>
</dbReference>
<gene>
    <name evidence="4" type="ORF">CW354_22745</name>
</gene>
<feature type="domain" description="Glycosyl transferase family 1" evidence="2">
    <location>
        <begin position="207"/>
        <end position="375"/>
    </location>
</feature>
<dbReference type="AlphaFoldDB" id="A0A2S7JZQ6"/>
<protein>
    <submittedName>
        <fullName evidence="4">Glycosyl transferase family 1</fullName>
    </submittedName>
</protein>
<evidence type="ECO:0000256" key="1">
    <source>
        <dbReference type="ARBA" id="ARBA00022679"/>
    </source>
</evidence>
<dbReference type="GO" id="GO:0016757">
    <property type="term" value="F:glycosyltransferase activity"/>
    <property type="evidence" value="ECO:0007669"/>
    <property type="project" value="InterPro"/>
</dbReference>
<organism evidence="4 5">
    <name type="scientific">Hyphococcus luteus</name>
    <dbReference type="NCBI Taxonomy" id="2058213"/>
    <lineage>
        <taxon>Bacteria</taxon>
        <taxon>Pseudomonadati</taxon>
        <taxon>Pseudomonadota</taxon>
        <taxon>Alphaproteobacteria</taxon>
        <taxon>Parvularculales</taxon>
        <taxon>Parvularculaceae</taxon>
        <taxon>Hyphococcus</taxon>
    </lineage>
</organism>
<reference evidence="4 5" key="1">
    <citation type="submission" date="2017-12" db="EMBL/GenBank/DDBJ databases">
        <authorList>
            <person name="Hurst M.R.H."/>
        </authorList>
    </citation>
    <scope>NUCLEOTIDE SEQUENCE [LARGE SCALE GENOMIC DNA]</scope>
    <source>
        <strain evidence="4 5">SY-3-19</strain>
    </source>
</reference>
<keyword evidence="1 4" id="KW-0808">Transferase</keyword>
<comment type="caution">
    <text evidence="4">The sequence shown here is derived from an EMBL/GenBank/DDBJ whole genome shotgun (WGS) entry which is preliminary data.</text>
</comment>
<dbReference type="PANTHER" id="PTHR46401">
    <property type="entry name" value="GLYCOSYLTRANSFERASE WBBK-RELATED"/>
    <property type="match status" value="1"/>
</dbReference>
<proteinExistence type="predicted"/>
<dbReference type="PANTHER" id="PTHR46401:SF2">
    <property type="entry name" value="GLYCOSYLTRANSFERASE WBBK-RELATED"/>
    <property type="match status" value="1"/>
</dbReference>
<evidence type="ECO:0000313" key="5">
    <source>
        <dbReference type="Proteomes" id="UP000239504"/>
    </source>
</evidence>
<dbReference type="RefSeq" id="WP_104832384.1">
    <property type="nucleotide sequence ID" value="NZ_PJCH01000017.1"/>
</dbReference>
<evidence type="ECO:0000259" key="2">
    <source>
        <dbReference type="Pfam" id="PF00534"/>
    </source>
</evidence>
<dbReference type="Pfam" id="PF12000">
    <property type="entry name" value="Glyco_trans_4_3"/>
    <property type="match status" value="1"/>
</dbReference>
<dbReference type="GO" id="GO:0009103">
    <property type="term" value="P:lipopolysaccharide biosynthetic process"/>
    <property type="evidence" value="ECO:0007669"/>
    <property type="project" value="TreeGrafter"/>
</dbReference>
<feature type="domain" description="Glycosyl transferase family 4" evidence="3">
    <location>
        <begin position="25"/>
        <end position="190"/>
    </location>
</feature>
<dbReference type="EMBL" id="PJCH01000017">
    <property type="protein sequence ID" value="PQA85745.1"/>
    <property type="molecule type" value="Genomic_DNA"/>
</dbReference>
<dbReference type="Gene3D" id="3.40.50.2000">
    <property type="entry name" value="Glycogen Phosphorylase B"/>
    <property type="match status" value="2"/>
</dbReference>
<sequence>MRILFLHDNFPAQFGALGKYLVHEGWEVWFGTQRKGASFPGFNVFTYSPHRAVTKSVHPYAANYERAVLAGQAAARAGLALKKKGFMPDIVMAHSGWGPGLFVKDIWPDTAYIGYFEWYYSAQAPDVAYLAGTGRDADDDLRARARNAAILMDLAHCDGAVCPTEFQKAQFPSCFQEKLEVFHDGIDTDYYRPASGVRLRLGALDLSHTDKVITYVARGMEPYRGFPAFMKALERVLKEEPEAHAVIVGEDRVAYGKQLPAGESYKQKALKDCNLDWERVHFTGLLSRGDYLKVLQSSAVHAYLTIPFVLSWSMMEAMSAGCALVASNVAPVREVLSEGEALLVDHRNTNKIADEIIGLLRSPELRARLGANARKKILEGYAAKTLYLLKRDWLEKMAASASPGRAKKFH</sequence>
<dbReference type="Pfam" id="PF00534">
    <property type="entry name" value="Glycos_transf_1"/>
    <property type="match status" value="1"/>
</dbReference>
<keyword evidence="5" id="KW-1185">Reference proteome</keyword>